<dbReference type="Proteomes" id="UP000001941">
    <property type="component" value="Chromosome"/>
</dbReference>
<keyword evidence="7" id="KW-1185">Reference proteome</keyword>
<dbReference type="PANTHER" id="PTHR43776">
    <property type="entry name" value="TRANSPORT ATP-BINDING PROTEIN"/>
    <property type="match status" value="1"/>
</dbReference>
<dbReference type="KEGG" id="mhu:Mhun_0193"/>
<dbReference type="CDD" id="cd03257">
    <property type="entry name" value="ABC_NikE_OppD_transporters"/>
    <property type="match status" value="1"/>
</dbReference>
<dbReference type="HOGENOM" id="CLU_000604_1_23_2"/>
<evidence type="ECO:0000259" key="5">
    <source>
        <dbReference type="PROSITE" id="PS50893"/>
    </source>
</evidence>
<dbReference type="Pfam" id="PF00005">
    <property type="entry name" value="ABC_tran"/>
    <property type="match status" value="1"/>
</dbReference>
<gene>
    <name evidence="6" type="ordered locus">Mhun_0193</name>
</gene>
<dbReference type="InterPro" id="IPR027417">
    <property type="entry name" value="P-loop_NTPase"/>
</dbReference>
<dbReference type="AlphaFoldDB" id="Q2FMN7"/>
<evidence type="ECO:0000256" key="4">
    <source>
        <dbReference type="ARBA" id="ARBA00022840"/>
    </source>
</evidence>
<dbReference type="STRING" id="323259.Mhun_0193"/>
<feature type="domain" description="ABC transporter" evidence="5">
    <location>
        <begin position="6"/>
        <end position="239"/>
    </location>
</feature>
<evidence type="ECO:0000313" key="6">
    <source>
        <dbReference type="EMBL" id="ABD39967.1"/>
    </source>
</evidence>
<keyword evidence="2" id="KW-0813">Transport</keyword>
<sequence>MSLPLIEVKNLTKVYHSGLFKREVKVAVHDVSFTLHTGETLGLIGESGSGKTTIGRLVLRLIDPTSGRISYKGRDITHVSRKEMRPLRREMQIIFQDPESSLNPKMRIYQIIEEPLLLYTELSPKERDEKIRSMVSYIGLTEEYLSRYPYQLSGGQNQRIVLARILILEPEFLVADEPTASLDVSVQAQIIEILKRWKQEHTLSILFISHDEDLIKTLCDRVIQIHDGRIQDLQDRNTS</sequence>
<keyword evidence="4" id="KW-0067">ATP-binding</keyword>
<proteinExistence type="inferred from homology"/>
<keyword evidence="3" id="KW-0547">Nucleotide-binding</keyword>
<dbReference type="InParanoid" id="Q2FMN7"/>
<dbReference type="RefSeq" id="WP_011447262.1">
    <property type="nucleotide sequence ID" value="NC_007796.1"/>
</dbReference>
<dbReference type="InterPro" id="IPR050319">
    <property type="entry name" value="ABC_transp_ATP-bind"/>
</dbReference>
<dbReference type="InterPro" id="IPR003439">
    <property type="entry name" value="ABC_transporter-like_ATP-bd"/>
</dbReference>
<dbReference type="GO" id="GO:0005524">
    <property type="term" value="F:ATP binding"/>
    <property type="evidence" value="ECO:0007669"/>
    <property type="project" value="UniProtKB-KW"/>
</dbReference>
<evidence type="ECO:0000256" key="2">
    <source>
        <dbReference type="ARBA" id="ARBA00022448"/>
    </source>
</evidence>
<evidence type="ECO:0000256" key="1">
    <source>
        <dbReference type="ARBA" id="ARBA00005417"/>
    </source>
</evidence>
<name>Q2FMN7_METHJ</name>
<organism evidence="6 7">
    <name type="scientific">Methanospirillum hungatei JF-1 (strain ATCC 27890 / DSM 864 / NBRC 100397 / JF-1)</name>
    <dbReference type="NCBI Taxonomy" id="323259"/>
    <lineage>
        <taxon>Archaea</taxon>
        <taxon>Methanobacteriati</taxon>
        <taxon>Methanobacteriota</taxon>
        <taxon>Stenosarchaea group</taxon>
        <taxon>Methanomicrobia</taxon>
        <taxon>Methanomicrobiales</taxon>
        <taxon>Methanospirillaceae</taxon>
        <taxon>Methanospirillum</taxon>
    </lineage>
</organism>
<dbReference type="GO" id="GO:0055085">
    <property type="term" value="P:transmembrane transport"/>
    <property type="evidence" value="ECO:0007669"/>
    <property type="project" value="UniProtKB-ARBA"/>
</dbReference>
<dbReference type="PROSITE" id="PS50893">
    <property type="entry name" value="ABC_TRANSPORTER_2"/>
    <property type="match status" value="1"/>
</dbReference>
<dbReference type="GO" id="GO:0016887">
    <property type="term" value="F:ATP hydrolysis activity"/>
    <property type="evidence" value="ECO:0007669"/>
    <property type="project" value="InterPro"/>
</dbReference>
<dbReference type="EMBL" id="CP000254">
    <property type="protein sequence ID" value="ABD39967.1"/>
    <property type="molecule type" value="Genomic_DNA"/>
</dbReference>
<comment type="similarity">
    <text evidence="1">Belongs to the ABC transporter superfamily.</text>
</comment>
<reference evidence="7" key="1">
    <citation type="journal article" date="2016" name="Stand. Genomic Sci.">
        <title>Complete genome sequence of Methanospirillum hungatei type strain JF1.</title>
        <authorList>
            <person name="Gunsalus R.P."/>
            <person name="Cook L.E."/>
            <person name="Crable B."/>
            <person name="Rohlin L."/>
            <person name="McDonald E."/>
            <person name="Mouttaki H."/>
            <person name="Sieber J.R."/>
            <person name="Poweleit N."/>
            <person name="Zhou H."/>
            <person name="Lapidus A.L."/>
            <person name="Daligault H.E."/>
            <person name="Land M."/>
            <person name="Gilna P."/>
            <person name="Ivanova N."/>
            <person name="Kyrpides N."/>
            <person name="Culley D.E."/>
            <person name="McInerney M.J."/>
        </authorList>
    </citation>
    <scope>NUCLEOTIDE SEQUENCE [LARGE SCALE GENOMIC DNA]</scope>
    <source>
        <strain evidence="7">ATCC 27890 / DSM 864 / NBRC 100397 / JF-1</strain>
    </source>
</reference>
<dbReference type="Gene3D" id="3.40.50.300">
    <property type="entry name" value="P-loop containing nucleotide triphosphate hydrolases"/>
    <property type="match status" value="1"/>
</dbReference>
<dbReference type="SMART" id="SM00382">
    <property type="entry name" value="AAA"/>
    <property type="match status" value="1"/>
</dbReference>
<dbReference type="EnsemblBacteria" id="ABD39967">
    <property type="protein sequence ID" value="ABD39967"/>
    <property type="gene ID" value="Mhun_0193"/>
</dbReference>
<protein>
    <submittedName>
        <fullName evidence="6">ABC transporter related protein</fullName>
    </submittedName>
</protein>
<dbReference type="GeneID" id="3923562"/>
<dbReference type="eggNOG" id="arCOG00204">
    <property type="taxonomic scope" value="Archaea"/>
</dbReference>
<dbReference type="OrthoDB" id="18209at2157"/>
<evidence type="ECO:0000256" key="3">
    <source>
        <dbReference type="ARBA" id="ARBA00022741"/>
    </source>
</evidence>
<accession>Q2FMN7</accession>
<dbReference type="SUPFAM" id="SSF52540">
    <property type="entry name" value="P-loop containing nucleoside triphosphate hydrolases"/>
    <property type="match status" value="1"/>
</dbReference>
<dbReference type="InterPro" id="IPR003593">
    <property type="entry name" value="AAA+_ATPase"/>
</dbReference>
<evidence type="ECO:0000313" key="7">
    <source>
        <dbReference type="Proteomes" id="UP000001941"/>
    </source>
</evidence>
<dbReference type="PANTHER" id="PTHR43776:SF7">
    <property type="entry name" value="D,D-DIPEPTIDE TRANSPORT ATP-BINDING PROTEIN DDPF-RELATED"/>
    <property type="match status" value="1"/>
</dbReference>